<dbReference type="InterPro" id="IPR029058">
    <property type="entry name" value="AB_hydrolase_fold"/>
</dbReference>
<protein>
    <submittedName>
        <fullName evidence="3">CocE/NonD family hydrolase</fullName>
    </submittedName>
</protein>
<dbReference type="InterPro" id="IPR000383">
    <property type="entry name" value="Xaa-Pro-like_dom"/>
</dbReference>
<organism evidence="3 4">
    <name type="scientific">Nocardioides marmorisolisilvae</name>
    <dbReference type="NCBI Taxonomy" id="1542737"/>
    <lineage>
        <taxon>Bacteria</taxon>
        <taxon>Bacillati</taxon>
        <taxon>Actinomycetota</taxon>
        <taxon>Actinomycetes</taxon>
        <taxon>Propionibacteriales</taxon>
        <taxon>Nocardioidaceae</taxon>
        <taxon>Nocardioides</taxon>
    </lineage>
</organism>
<dbReference type="EMBL" id="RJSG01000003">
    <property type="protein sequence ID" value="RNL77766.1"/>
    <property type="molecule type" value="Genomic_DNA"/>
</dbReference>
<dbReference type="NCBIfam" id="TIGR00976">
    <property type="entry name" value="CocE_NonD"/>
    <property type="match status" value="1"/>
</dbReference>
<gene>
    <name evidence="3" type="ORF">EFL95_17390</name>
</gene>
<sequence>MPDVGYLKRVLAVLLTALLAFTVLDAVPRADASGSLVAHGSAHQVWATGLPANAAVQLVNAAGHTVASQHATAEGGVLFRDVTPASGYRIRKIYNRQLSNKVTVHSDASTPWTTSFYNQPISSNGYQYLTTRDGTQLAISVHPPTSPADLPGLPAGTPLPNAGIPYTPPYPTLIEYSGYGTATPKGPENGIATLANLMGFAVVDVSMRGTGCSGGAFDFFEPLQNLDGYDVIETIARQPWVKGHTVGMMGISYGAISQLFTAQTRPPHLSAIAPLSTIDSVATTLFPGGILNTGFALAWAKDRVHDALPASATGGQPWAHKQIQDGDQTCKANQALHGQAVDLLAKIKANSHYIPATADPLDPITFVHKINVPVFLACQFEDEQTGGHCPALVRHFTGTTKKWFTFTNGAHVDSLDPETFNRWFDFLEIYVAHESPLVSGAVIKAAAPLIYQTALGVPGTDLMTLPPDPIQLKATYASAKSAFEKLPRVRVLFDNGAGQTPVTGLLDPQPGNPYPGYEHSFSNFPVAGTTAKSWYLTGGGKLITDGPGWGATIEKFTADPKATPRTNYTGGTGTGGLWGNQSQWAWNWTQRTYGTQVSYLTSPLKTDTTVLGAGAVYAWVRSSKPNVDFMATISEVSPDGKETYVQSGYVRGNGRALSTSTNNVLKQASTLLEPVLSMRLADVSPLPSDHFTKLPIPLYFQGHAYRAGSRIRVTISAVNGDQPIWAFANAQPTSPATVAIAHSASMPSRLVLPIVPGLSVPTARPDCGVLRNEPCRTYKAMSNRSYPAGG</sequence>
<dbReference type="AlphaFoldDB" id="A0A3N0DQM8"/>
<evidence type="ECO:0000313" key="3">
    <source>
        <dbReference type="EMBL" id="RNL77766.1"/>
    </source>
</evidence>
<dbReference type="Proteomes" id="UP000277094">
    <property type="component" value="Unassembled WGS sequence"/>
</dbReference>
<dbReference type="InterPro" id="IPR008979">
    <property type="entry name" value="Galactose-bd-like_sf"/>
</dbReference>
<comment type="caution">
    <text evidence="3">The sequence shown here is derived from an EMBL/GenBank/DDBJ whole genome shotgun (WGS) entry which is preliminary data.</text>
</comment>
<dbReference type="InterPro" id="IPR005674">
    <property type="entry name" value="CocE/Ser_esterase"/>
</dbReference>
<feature type="domain" description="Xaa-Pro dipeptidyl-peptidase C-terminal" evidence="2">
    <location>
        <begin position="489"/>
        <end position="751"/>
    </location>
</feature>
<dbReference type="Pfam" id="PF02129">
    <property type="entry name" value="Peptidase_S15"/>
    <property type="match status" value="1"/>
</dbReference>
<reference evidence="3 4" key="1">
    <citation type="submission" date="2018-11" db="EMBL/GenBank/DDBJ databases">
        <authorList>
            <person name="Li F."/>
        </authorList>
    </citation>
    <scope>NUCLEOTIDE SEQUENCE [LARGE SCALE GENOMIC DNA]</scope>
    <source>
        <strain evidence="3 4">KIS18-7</strain>
    </source>
</reference>
<dbReference type="Gene3D" id="3.40.50.1820">
    <property type="entry name" value="alpha/beta hydrolase"/>
    <property type="match status" value="1"/>
</dbReference>
<proteinExistence type="predicted"/>
<evidence type="ECO:0000256" key="1">
    <source>
        <dbReference type="ARBA" id="ARBA00022801"/>
    </source>
</evidence>
<evidence type="ECO:0000259" key="2">
    <source>
        <dbReference type="SMART" id="SM00939"/>
    </source>
</evidence>
<evidence type="ECO:0000313" key="4">
    <source>
        <dbReference type="Proteomes" id="UP000277094"/>
    </source>
</evidence>
<keyword evidence="4" id="KW-1185">Reference proteome</keyword>
<name>A0A3N0DQM8_9ACTN</name>
<dbReference type="Pfam" id="PF08530">
    <property type="entry name" value="PepX_C"/>
    <property type="match status" value="1"/>
</dbReference>
<dbReference type="SMART" id="SM00939">
    <property type="entry name" value="PepX_C"/>
    <property type="match status" value="1"/>
</dbReference>
<dbReference type="Gene3D" id="2.60.120.260">
    <property type="entry name" value="Galactose-binding domain-like"/>
    <property type="match status" value="1"/>
</dbReference>
<dbReference type="GO" id="GO:0008239">
    <property type="term" value="F:dipeptidyl-peptidase activity"/>
    <property type="evidence" value="ECO:0007669"/>
    <property type="project" value="InterPro"/>
</dbReference>
<dbReference type="InterPro" id="IPR013736">
    <property type="entry name" value="Xaa-Pro_dipept_C"/>
</dbReference>
<dbReference type="SUPFAM" id="SSF53474">
    <property type="entry name" value="alpha/beta-Hydrolases"/>
    <property type="match status" value="1"/>
</dbReference>
<dbReference type="SUPFAM" id="SSF49785">
    <property type="entry name" value="Galactose-binding domain-like"/>
    <property type="match status" value="1"/>
</dbReference>
<accession>A0A3N0DQM8</accession>
<keyword evidence="1 3" id="KW-0378">Hydrolase</keyword>